<evidence type="ECO:0000313" key="1">
    <source>
        <dbReference type="EMBL" id="ADR34529.1"/>
    </source>
</evidence>
<proteinExistence type="predicted"/>
<dbReference type="RefSeq" id="WP_013460726.1">
    <property type="nucleotide sequence ID" value="NC_014762.1"/>
</dbReference>
<name>E4U1Q6_SULKY</name>
<dbReference type="HOGENOM" id="CLU_2774398_0_0_7"/>
<dbReference type="KEGG" id="sku:Sulku_1869"/>
<keyword evidence="2" id="KW-1185">Reference proteome</keyword>
<sequence length="69" mass="7857">MTAYHLDIRDESVTEKIIAFLQSLPENSISFSKEEYDEQLESMIDEGFNSPIVGTHEEVFAKLGTKYAL</sequence>
<protein>
    <submittedName>
        <fullName evidence="1">Uncharacterized protein</fullName>
    </submittedName>
</protein>
<accession>E4U1Q6</accession>
<organism evidence="1 2">
    <name type="scientific">Sulfuricurvum kujiense (strain ATCC BAA-921 / DSM 16994 / JCM 11577 / YK-1)</name>
    <dbReference type="NCBI Taxonomy" id="709032"/>
    <lineage>
        <taxon>Bacteria</taxon>
        <taxon>Pseudomonadati</taxon>
        <taxon>Campylobacterota</taxon>
        <taxon>Epsilonproteobacteria</taxon>
        <taxon>Campylobacterales</taxon>
        <taxon>Sulfurimonadaceae</taxon>
        <taxon>Sulfuricurvum</taxon>
    </lineage>
</organism>
<dbReference type="OrthoDB" id="5625682at2"/>
<gene>
    <name evidence="1" type="ordered locus">Sulku_1869</name>
</gene>
<dbReference type="EMBL" id="CP002355">
    <property type="protein sequence ID" value="ADR34529.1"/>
    <property type="molecule type" value="Genomic_DNA"/>
</dbReference>
<dbReference type="Proteomes" id="UP000008721">
    <property type="component" value="Chromosome"/>
</dbReference>
<dbReference type="AlphaFoldDB" id="E4U1Q6"/>
<evidence type="ECO:0000313" key="2">
    <source>
        <dbReference type="Proteomes" id="UP000008721"/>
    </source>
</evidence>
<dbReference type="STRING" id="709032.Sulku_1869"/>
<reference evidence="1 2" key="1">
    <citation type="journal article" date="2012" name="Stand. Genomic Sci.">
        <title>Complete genome sequence of the sulfur compounds oxidizing chemolithoautotroph Sulfuricurvum kujiense type strain (YK-1(T)).</title>
        <authorList>
            <person name="Han C."/>
            <person name="Kotsyurbenko O."/>
            <person name="Chertkov O."/>
            <person name="Held B."/>
            <person name="Lapidus A."/>
            <person name="Nolan M."/>
            <person name="Lucas S."/>
            <person name="Hammon N."/>
            <person name="Deshpande S."/>
            <person name="Cheng J.F."/>
            <person name="Tapia R."/>
            <person name="Goodwin L.A."/>
            <person name="Pitluck S."/>
            <person name="Liolios K."/>
            <person name="Pagani I."/>
            <person name="Ivanova N."/>
            <person name="Mavromatis K."/>
            <person name="Mikhailova N."/>
            <person name="Pati A."/>
            <person name="Chen A."/>
            <person name="Palaniappan K."/>
            <person name="Land M."/>
            <person name="Hauser L."/>
            <person name="Chang Y.J."/>
            <person name="Jeffries C.D."/>
            <person name="Brambilla E.M."/>
            <person name="Rohde M."/>
            <person name="Spring S."/>
            <person name="Sikorski J."/>
            <person name="Goker M."/>
            <person name="Woyke T."/>
            <person name="Bristow J."/>
            <person name="Eisen J.A."/>
            <person name="Markowitz V."/>
            <person name="Hugenholtz P."/>
            <person name="Kyrpides N.C."/>
            <person name="Klenk H.P."/>
            <person name="Detter J.C."/>
        </authorList>
    </citation>
    <scope>NUCLEOTIDE SEQUENCE [LARGE SCALE GENOMIC DNA]</scope>
    <source>
        <strain evidence="2">ATCC BAA-921 / DSM 16994 / JCM 11577 / YK-1</strain>
    </source>
</reference>